<sequence length="381" mass="41661">MFRTPAKTAPQKEETSGPPLSNVRRSIGEWEAGGLNSQGKSSITAYGGECSPPAKTQHTGAISTNQAVRRKSAEASGFLANPKYSNLTAEARACLNKAKLHLGNSRNLKTEIKTEVLGAIDRLYQLVKESEQQRTKRPDQPTATQAAPVVDEVHQPEPCPKVTSSNEALITKLNEHSALMQECSHKMEGLCGALKREGEEKTAASAQAGPVHPTYAEAVSQSRAPTTVHSVIVASVDEQDSCEKQELRARVRYRRRVRNPHECHVVLSVSPQGWQKLTDAGRVHVDLQRVQVLDQSPLVQCIRCLRYGHSRKACTEPADLCTHCGGTHLRADCPSRLAEERPACRNCRLASLPGDDHDALDNVCPTRAKWEALARSSVAYC</sequence>
<feature type="compositionally biased region" description="Polar residues" evidence="1">
    <location>
        <begin position="35"/>
        <end position="44"/>
    </location>
</feature>
<feature type="region of interest" description="Disordered" evidence="1">
    <location>
        <begin position="1"/>
        <end position="60"/>
    </location>
</feature>
<dbReference type="Proteomes" id="UP001231518">
    <property type="component" value="Chromosome 19"/>
</dbReference>
<dbReference type="AlphaFoldDB" id="A0AAD8DXY9"/>
<evidence type="ECO:0000256" key="1">
    <source>
        <dbReference type="SAM" id="MobiDB-lite"/>
    </source>
</evidence>
<proteinExistence type="predicted"/>
<gene>
    <name evidence="3" type="ORF">PYW07_006790</name>
</gene>
<dbReference type="InterPro" id="IPR036875">
    <property type="entry name" value="Znf_CCHC_sf"/>
</dbReference>
<protein>
    <recommendedName>
        <fullName evidence="2">CCHC-type domain-containing protein</fullName>
    </recommendedName>
</protein>
<dbReference type="SMART" id="SM00343">
    <property type="entry name" value="ZnF_C2HC"/>
    <property type="match status" value="2"/>
</dbReference>
<reference evidence="3" key="1">
    <citation type="submission" date="2023-03" db="EMBL/GenBank/DDBJ databases">
        <title>Chromosome-level genomes of two armyworms, Mythimna separata and Mythimna loreyi, provide insights into the biosynthesis and reception of sex pheromones.</title>
        <authorList>
            <person name="Zhao H."/>
        </authorList>
    </citation>
    <scope>NUCLEOTIDE SEQUENCE</scope>
    <source>
        <strain evidence="3">BeijingLab</strain>
        <tissue evidence="3">Pupa</tissue>
    </source>
</reference>
<keyword evidence="4" id="KW-1185">Reference proteome</keyword>
<organism evidence="3 4">
    <name type="scientific">Mythimna separata</name>
    <name type="common">Oriental armyworm</name>
    <name type="synonym">Pseudaletia separata</name>
    <dbReference type="NCBI Taxonomy" id="271217"/>
    <lineage>
        <taxon>Eukaryota</taxon>
        <taxon>Metazoa</taxon>
        <taxon>Ecdysozoa</taxon>
        <taxon>Arthropoda</taxon>
        <taxon>Hexapoda</taxon>
        <taxon>Insecta</taxon>
        <taxon>Pterygota</taxon>
        <taxon>Neoptera</taxon>
        <taxon>Endopterygota</taxon>
        <taxon>Lepidoptera</taxon>
        <taxon>Glossata</taxon>
        <taxon>Ditrysia</taxon>
        <taxon>Noctuoidea</taxon>
        <taxon>Noctuidae</taxon>
        <taxon>Noctuinae</taxon>
        <taxon>Hadenini</taxon>
        <taxon>Mythimna</taxon>
    </lineage>
</organism>
<dbReference type="GO" id="GO:0008270">
    <property type="term" value="F:zinc ion binding"/>
    <property type="evidence" value="ECO:0007669"/>
    <property type="project" value="InterPro"/>
</dbReference>
<evidence type="ECO:0000259" key="2">
    <source>
        <dbReference type="SMART" id="SM00343"/>
    </source>
</evidence>
<name>A0AAD8DXY9_MYTSE</name>
<dbReference type="InterPro" id="IPR001878">
    <property type="entry name" value="Znf_CCHC"/>
</dbReference>
<comment type="caution">
    <text evidence="3">The sequence shown here is derived from an EMBL/GenBank/DDBJ whole genome shotgun (WGS) entry which is preliminary data.</text>
</comment>
<feature type="domain" description="CCHC-type" evidence="2">
    <location>
        <begin position="300"/>
        <end position="316"/>
    </location>
</feature>
<feature type="domain" description="CCHC-type" evidence="2">
    <location>
        <begin position="320"/>
        <end position="335"/>
    </location>
</feature>
<dbReference type="EMBL" id="JARGEI010000007">
    <property type="protein sequence ID" value="KAJ8729094.1"/>
    <property type="molecule type" value="Genomic_DNA"/>
</dbReference>
<dbReference type="SUPFAM" id="SSF57756">
    <property type="entry name" value="Retrovirus zinc finger-like domains"/>
    <property type="match status" value="1"/>
</dbReference>
<dbReference type="GO" id="GO:0003676">
    <property type="term" value="F:nucleic acid binding"/>
    <property type="evidence" value="ECO:0007669"/>
    <property type="project" value="InterPro"/>
</dbReference>
<accession>A0AAD8DXY9</accession>
<evidence type="ECO:0000313" key="3">
    <source>
        <dbReference type="EMBL" id="KAJ8729094.1"/>
    </source>
</evidence>
<evidence type="ECO:0000313" key="4">
    <source>
        <dbReference type="Proteomes" id="UP001231518"/>
    </source>
</evidence>